<evidence type="ECO:0000256" key="3">
    <source>
        <dbReference type="ARBA" id="ARBA00022723"/>
    </source>
</evidence>
<keyword evidence="2" id="KW-0808">Transferase</keyword>
<name>A0ABY7U8N4_9CORY</name>
<dbReference type="PANTHER" id="PTHR19136">
    <property type="entry name" value="MOLYBDENUM COFACTOR GUANYLYLTRANSFERASE"/>
    <property type="match status" value="1"/>
</dbReference>
<dbReference type="SUPFAM" id="SSF53448">
    <property type="entry name" value="Nucleotide-diphospho-sugar transferases"/>
    <property type="match status" value="1"/>
</dbReference>
<evidence type="ECO:0000313" key="10">
    <source>
        <dbReference type="Proteomes" id="UP001220064"/>
    </source>
</evidence>
<dbReference type="Proteomes" id="UP001220064">
    <property type="component" value="Chromosome"/>
</dbReference>
<dbReference type="PANTHER" id="PTHR19136:SF81">
    <property type="entry name" value="MOLYBDENUM COFACTOR GUANYLYLTRANSFERASE"/>
    <property type="match status" value="1"/>
</dbReference>
<evidence type="ECO:0000259" key="8">
    <source>
        <dbReference type="Pfam" id="PF12804"/>
    </source>
</evidence>
<feature type="domain" description="MobA-like NTP transferase" evidence="8">
    <location>
        <begin position="24"/>
        <end position="181"/>
    </location>
</feature>
<evidence type="ECO:0000256" key="1">
    <source>
        <dbReference type="ARBA" id="ARBA00022490"/>
    </source>
</evidence>
<dbReference type="RefSeq" id="WP_022862481.1">
    <property type="nucleotide sequence ID" value="NZ_ATVG01000002.1"/>
</dbReference>
<dbReference type="EMBL" id="CP063189">
    <property type="protein sequence ID" value="WCZ32324.1"/>
    <property type="molecule type" value="Genomic_DNA"/>
</dbReference>
<keyword evidence="7" id="KW-0501">Molybdenum cofactor biosynthesis</keyword>
<dbReference type="InterPro" id="IPR013482">
    <property type="entry name" value="Molybde_CF_guanTrfase"/>
</dbReference>
<dbReference type="InterPro" id="IPR025877">
    <property type="entry name" value="MobA-like_NTP_Trfase"/>
</dbReference>
<proteinExistence type="predicted"/>
<protein>
    <submittedName>
        <fullName evidence="9">Molybdopterin-guanine dinucleotide biosynthesis protein MobA</fullName>
    </submittedName>
</protein>
<dbReference type="Gene3D" id="3.90.550.10">
    <property type="entry name" value="Spore Coat Polysaccharide Biosynthesis Protein SpsA, Chain A"/>
    <property type="match status" value="1"/>
</dbReference>
<dbReference type="Pfam" id="PF12804">
    <property type="entry name" value="NTP_transf_3"/>
    <property type="match status" value="1"/>
</dbReference>
<dbReference type="InterPro" id="IPR029044">
    <property type="entry name" value="Nucleotide-diphossugar_trans"/>
</dbReference>
<evidence type="ECO:0000313" key="9">
    <source>
        <dbReference type="EMBL" id="WCZ32324.1"/>
    </source>
</evidence>
<evidence type="ECO:0000256" key="2">
    <source>
        <dbReference type="ARBA" id="ARBA00022679"/>
    </source>
</evidence>
<evidence type="ECO:0000256" key="7">
    <source>
        <dbReference type="ARBA" id="ARBA00023150"/>
    </source>
</evidence>
<keyword evidence="4" id="KW-0547">Nucleotide-binding</keyword>
<evidence type="ECO:0000256" key="6">
    <source>
        <dbReference type="ARBA" id="ARBA00023134"/>
    </source>
</evidence>
<evidence type="ECO:0000256" key="5">
    <source>
        <dbReference type="ARBA" id="ARBA00022842"/>
    </source>
</evidence>
<sequence length="213" mass="22089">MTGRHTRSGTDTAQGSTAPLAGTIVLAGGRGTRMGGVNKAALTVGGERFVDRLLRQLPYGVPTVVVSPYFLGVPQVCENPLFGGPAAGIARGFAELESRGMHPGGDQLVAVVAVDAPDSPQLLPRLTAALRRAPEAGAALIRSADGHLQPLCAVWRADCLAGALAAVGSPRNASAMRLIRQTRWIAVGGDARGAERDYDTPADLRALQQATKH</sequence>
<gene>
    <name evidence="9" type="ORF">CMASS_04370</name>
</gene>
<keyword evidence="10" id="KW-1185">Reference proteome</keyword>
<keyword evidence="5" id="KW-0460">Magnesium</keyword>
<keyword evidence="1" id="KW-0963">Cytoplasm</keyword>
<accession>A0ABY7U8N4</accession>
<keyword evidence="6" id="KW-0342">GTP-binding</keyword>
<dbReference type="CDD" id="cd02503">
    <property type="entry name" value="MobA"/>
    <property type="match status" value="1"/>
</dbReference>
<keyword evidence="3" id="KW-0479">Metal-binding</keyword>
<reference evidence="9 10" key="1">
    <citation type="submission" date="2020-10" db="EMBL/GenBank/DDBJ databases">
        <title>Complete genome sequence of Corynebacterium massiliense DSM 45435, type strain of Corynebacterium massiliense.</title>
        <authorList>
            <person name="Busche T."/>
            <person name="Kalinowski J."/>
            <person name="Ruckert C."/>
        </authorList>
    </citation>
    <scope>NUCLEOTIDE SEQUENCE [LARGE SCALE GENOMIC DNA]</scope>
    <source>
        <strain evidence="9 10">DSM 45435</strain>
    </source>
</reference>
<organism evidence="9 10">
    <name type="scientific">Corynebacterium massiliense DSM 45435</name>
    <dbReference type="NCBI Taxonomy" id="1121364"/>
    <lineage>
        <taxon>Bacteria</taxon>
        <taxon>Bacillati</taxon>
        <taxon>Actinomycetota</taxon>
        <taxon>Actinomycetes</taxon>
        <taxon>Mycobacteriales</taxon>
        <taxon>Corynebacteriaceae</taxon>
        <taxon>Corynebacterium</taxon>
    </lineage>
</organism>
<evidence type="ECO:0000256" key="4">
    <source>
        <dbReference type="ARBA" id="ARBA00022741"/>
    </source>
</evidence>